<dbReference type="PANTHER" id="PTHR10625:SF10">
    <property type="entry name" value="HISTONE DEACETYLASE HDAC1"/>
    <property type="match status" value="1"/>
</dbReference>
<proteinExistence type="inferred from homology"/>
<evidence type="ECO:0000259" key="2">
    <source>
        <dbReference type="Pfam" id="PF00850"/>
    </source>
</evidence>
<dbReference type="SUPFAM" id="SSF52768">
    <property type="entry name" value="Arginase/deacetylase"/>
    <property type="match status" value="1"/>
</dbReference>
<dbReference type="GO" id="GO:0040029">
    <property type="term" value="P:epigenetic regulation of gene expression"/>
    <property type="evidence" value="ECO:0007669"/>
    <property type="project" value="TreeGrafter"/>
</dbReference>
<dbReference type="AlphaFoldDB" id="A0A498R6I0"/>
<gene>
    <name evidence="3" type="ORF">LUCI_1743</name>
</gene>
<dbReference type="EMBL" id="UPPP01000064">
    <property type="protein sequence ID" value="VBB06510.1"/>
    <property type="molecule type" value="Genomic_DNA"/>
</dbReference>
<dbReference type="Pfam" id="PF00850">
    <property type="entry name" value="Hist_deacetyl"/>
    <property type="match status" value="1"/>
</dbReference>
<comment type="similarity">
    <text evidence="1">Belongs to the histone deacetylase family.</text>
</comment>
<dbReference type="InterPro" id="IPR023801">
    <property type="entry name" value="His_deacetylse_dom"/>
</dbReference>
<sequence length="438" mass="49047">MGRDSLGLVFFPAFDWAITPSHPEREERLLYTRDQILEEGLLDRPGIREYKPRLATIRDAERVHVGVPDIASLIKDAHLVSAGGAITAAEAVRNGEVKRAFALVRPPGHHAMRVVHGTRGFCTINIEAVMIEYLRRHYGIRKVAIVDTDVHHGDGTQDIFYHDPDTLFISFHQDGRTLYPGSGFTDEMGSPNALGTTVNLPLPPGTGDEGVHYLLDNLVLPLLEDFAPELIINSAGQDNHYSDPLAGMAVTAQGYARLADKLQADVAVLEGGYSIEAALPYVNLGIILAMAGMKYDRVVEPDIERCPPQPERNMVYIRQLADYWRQVWQARDVLRREAMAKAGSFWHRRRDIYYDDSGINERQTETVHLCPRCNGYVTIATEAAGSSFRHKSAFAAIIGRDSCPQCRQARDKVLAAKKQGQYQHYFVQDKEQDILEEI</sequence>
<feature type="domain" description="Histone deacetylase" evidence="2">
    <location>
        <begin position="75"/>
        <end position="277"/>
    </location>
</feature>
<dbReference type="InterPro" id="IPR023696">
    <property type="entry name" value="Ureohydrolase_dom_sf"/>
</dbReference>
<dbReference type="GO" id="GO:0004407">
    <property type="term" value="F:histone deacetylase activity"/>
    <property type="evidence" value="ECO:0007669"/>
    <property type="project" value="TreeGrafter"/>
</dbReference>
<evidence type="ECO:0000313" key="4">
    <source>
        <dbReference type="Proteomes" id="UP000277811"/>
    </source>
</evidence>
<dbReference type="PRINTS" id="PR01270">
    <property type="entry name" value="HDASUPER"/>
</dbReference>
<dbReference type="CDD" id="cd09992">
    <property type="entry name" value="HDAC_classII"/>
    <property type="match status" value="1"/>
</dbReference>
<evidence type="ECO:0000313" key="3">
    <source>
        <dbReference type="EMBL" id="VBB06510.1"/>
    </source>
</evidence>
<name>A0A498R6I0_9FIRM</name>
<organism evidence="3 4">
    <name type="scientific">Lucifera butyrica</name>
    <dbReference type="NCBI Taxonomy" id="1351585"/>
    <lineage>
        <taxon>Bacteria</taxon>
        <taxon>Bacillati</taxon>
        <taxon>Bacillota</taxon>
        <taxon>Negativicutes</taxon>
        <taxon>Veillonellales</taxon>
        <taxon>Veillonellaceae</taxon>
        <taxon>Lucifera</taxon>
    </lineage>
</organism>
<accession>A0A498R6I0</accession>
<keyword evidence="4" id="KW-1185">Reference proteome</keyword>
<protein>
    <recommendedName>
        <fullName evidence="2">Histone deacetylase domain-containing protein</fullName>
    </recommendedName>
</protein>
<dbReference type="RefSeq" id="WP_122627457.1">
    <property type="nucleotide sequence ID" value="NZ_UPPP01000064.1"/>
</dbReference>
<dbReference type="PANTHER" id="PTHR10625">
    <property type="entry name" value="HISTONE DEACETYLASE HDAC1-RELATED"/>
    <property type="match status" value="1"/>
</dbReference>
<evidence type="ECO:0000256" key="1">
    <source>
        <dbReference type="ARBA" id="ARBA00005947"/>
    </source>
</evidence>
<dbReference type="Gene3D" id="3.40.800.20">
    <property type="entry name" value="Histone deacetylase domain"/>
    <property type="match status" value="1"/>
</dbReference>
<dbReference type="InterPro" id="IPR000286">
    <property type="entry name" value="HDACs"/>
</dbReference>
<dbReference type="Proteomes" id="UP000277811">
    <property type="component" value="Unassembled WGS sequence"/>
</dbReference>
<dbReference type="InterPro" id="IPR037138">
    <property type="entry name" value="His_deacetylse_dom_sf"/>
</dbReference>
<reference evidence="3 4" key="1">
    <citation type="submission" date="2018-06" db="EMBL/GenBank/DDBJ databases">
        <authorList>
            <person name="Strepis N."/>
        </authorList>
    </citation>
    <scope>NUCLEOTIDE SEQUENCE [LARGE SCALE GENOMIC DNA]</scope>
    <source>
        <strain evidence="3">LUCI</strain>
    </source>
</reference>
<dbReference type="OrthoDB" id="9808367at2"/>